<organism evidence="1">
    <name type="scientific">marine sediment metagenome</name>
    <dbReference type="NCBI Taxonomy" id="412755"/>
    <lineage>
        <taxon>unclassified sequences</taxon>
        <taxon>metagenomes</taxon>
        <taxon>ecological metagenomes</taxon>
    </lineage>
</organism>
<gene>
    <name evidence="1" type="ORF">S12H4_04302</name>
</gene>
<dbReference type="AlphaFoldDB" id="X1QWR6"/>
<accession>X1QWR6</accession>
<name>X1QWR6_9ZZZZ</name>
<evidence type="ECO:0000313" key="1">
    <source>
        <dbReference type="EMBL" id="GAI72718.1"/>
    </source>
</evidence>
<sequence length="140" mass="15521">EIQGILAGHGAKSILVDYGDDGTVEALAFQILTPHGQVAIRLPVDPEAVLKVLTRQNRLGQVPKRYLTHAQAVRVAWRIVKDWVSAQMAIIETEMVKMEQIFLPYVITVSGKTLYEAMLDRHFQLGPGEGDKGDKGDKNE</sequence>
<comment type="caution">
    <text evidence="1">The sequence shown here is derived from an EMBL/GenBank/DDBJ whole genome shotgun (WGS) entry which is preliminary data.</text>
</comment>
<protein>
    <submittedName>
        <fullName evidence="1">Uncharacterized protein</fullName>
    </submittedName>
</protein>
<dbReference type="EMBL" id="BARW01001309">
    <property type="protein sequence ID" value="GAI72718.1"/>
    <property type="molecule type" value="Genomic_DNA"/>
</dbReference>
<feature type="non-terminal residue" evidence="1">
    <location>
        <position position="1"/>
    </location>
</feature>
<proteinExistence type="predicted"/>
<reference evidence="1" key="1">
    <citation type="journal article" date="2014" name="Front. Microbiol.">
        <title>High frequency of phylogenetically diverse reductive dehalogenase-homologous genes in deep subseafloor sedimentary metagenomes.</title>
        <authorList>
            <person name="Kawai M."/>
            <person name="Futagami T."/>
            <person name="Toyoda A."/>
            <person name="Takaki Y."/>
            <person name="Nishi S."/>
            <person name="Hori S."/>
            <person name="Arai W."/>
            <person name="Tsubouchi T."/>
            <person name="Morono Y."/>
            <person name="Uchiyama I."/>
            <person name="Ito T."/>
            <person name="Fujiyama A."/>
            <person name="Inagaki F."/>
            <person name="Takami H."/>
        </authorList>
    </citation>
    <scope>NUCLEOTIDE SEQUENCE</scope>
    <source>
        <strain evidence="1">Expedition CK06-06</strain>
    </source>
</reference>